<evidence type="ECO:0000313" key="4">
    <source>
        <dbReference type="EMBL" id="TNC51628.1"/>
    </source>
</evidence>
<dbReference type="NCBIfam" id="TIGR00254">
    <property type="entry name" value="GGDEF"/>
    <property type="match status" value="1"/>
</dbReference>
<keyword evidence="5" id="KW-1185">Reference proteome</keyword>
<feature type="domain" description="EAL" evidence="2">
    <location>
        <begin position="458"/>
        <end position="707"/>
    </location>
</feature>
<dbReference type="InterPro" id="IPR050706">
    <property type="entry name" value="Cyclic-di-GMP_PDE-like"/>
</dbReference>
<gene>
    <name evidence="4" type="ORF">FHG66_05575</name>
</gene>
<dbReference type="PANTHER" id="PTHR33121:SF79">
    <property type="entry name" value="CYCLIC DI-GMP PHOSPHODIESTERASE PDED-RELATED"/>
    <property type="match status" value="1"/>
</dbReference>
<dbReference type="SMART" id="SM00052">
    <property type="entry name" value="EAL"/>
    <property type="match status" value="1"/>
</dbReference>
<dbReference type="InterPro" id="IPR000160">
    <property type="entry name" value="GGDEF_dom"/>
</dbReference>
<organism evidence="4 5">
    <name type="scientific">Rubellimicrobium rubrum</name>
    <dbReference type="NCBI Taxonomy" id="2585369"/>
    <lineage>
        <taxon>Bacteria</taxon>
        <taxon>Pseudomonadati</taxon>
        <taxon>Pseudomonadota</taxon>
        <taxon>Alphaproteobacteria</taxon>
        <taxon>Rhodobacterales</taxon>
        <taxon>Roseobacteraceae</taxon>
        <taxon>Rubellimicrobium</taxon>
    </lineage>
</organism>
<dbReference type="InterPro" id="IPR007892">
    <property type="entry name" value="CHASE4"/>
</dbReference>
<dbReference type="CDD" id="cd01949">
    <property type="entry name" value="GGDEF"/>
    <property type="match status" value="1"/>
</dbReference>
<protein>
    <submittedName>
        <fullName evidence="4">Bifunctional diguanylate cyclase/phosphodiesterase</fullName>
    </submittedName>
</protein>
<keyword evidence="1" id="KW-0472">Membrane</keyword>
<dbReference type="PANTHER" id="PTHR33121">
    <property type="entry name" value="CYCLIC DI-GMP PHOSPHODIESTERASE PDEF"/>
    <property type="match status" value="1"/>
</dbReference>
<dbReference type="SUPFAM" id="SSF55073">
    <property type="entry name" value="Nucleotide cyclase"/>
    <property type="match status" value="1"/>
</dbReference>
<accession>A0A5C4N5J1</accession>
<reference evidence="4 5" key="1">
    <citation type="submission" date="2019-06" db="EMBL/GenBank/DDBJ databases">
        <title>YIM 131921 draft genome.</title>
        <authorList>
            <person name="Jiang L."/>
        </authorList>
    </citation>
    <scope>NUCLEOTIDE SEQUENCE [LARGE SCALE GENOMIC DNA]</scope>
    <source>
        <strain evidence="4 5">YIM 131921</strain>
    </source>
</reference>
<dbReference type="GO" id="GO:0071111">
    <property type="term" value="F:cyclic-guanylate-specific phosphodiesterase activity"/>
    <property type="evidence" value="ECO:0007669"/>
    <property type="project" value="InterPro"/>
</dbReference>
<dbReference type="EMBL" id="VDFU01000004">
    <property type="protein sequence ID" value="TNC51628.1"/>
    <property type="molecule type" value="Genomic_DNA"/>
</dbReference>
<feature type="domain" description="GGDEF" evidence="3">
    <location>
        <begin position="316"/>
        <end position="449"/>
    </location>
</feature>
<comment type="caution">
    <text evidence="4">The sequence shown here is derived from an EMBL/GenBank/DDBJ whole genome shotgun (WGS) entry which is preliminary data.</text>
</comment>
<dbReference type="Gene3D" id="3.20.20.450">
    <property type="entry name" value="EAL domain"/>
    <property type="match status" value="1"/>
</dbReference>
<dbReference type="PROSITE" id="PS50883">
    <property type="entry name" value="EAL"/>
    <property type="match status" value="1"/>
</dbReference>
<dbReference type="SUPFAM" id="SSF141868">
    <property type="entry name" value="EAL domain-like"/>
    <property type="match status" value="1"/>
</dbReference>
<keyword evidence="1" id="KW-1133">Transmembrane helix</keyword>
<dbReference type="InterPro" id="IPR001633">
    <property type="entry name" value="EAL_dom"/>
</dbReference>
<dbReference type="Pfam" id="PF00990">
    <property type="entry name" value="GGDEF"/>
    <property type="match status" value="1"/>
</dbReference>
<evidence type="ECO:0000313" key="5">
    <source>
        <dbReference type="Proteomes" id="UP000305887"/>
    </source>
</evidence>
<dbReference type="InterPro" id="IPR029787">
    <property type="entry name" value="Nucleotide_cyclase"/>
</dbReference>
<dbReference type="Pfam" id="PF00563">
    <property type="entry name" value="EAL"/>
    <property type="match status" value="1"/>
</dbReference>
<sequence>MHRLPSRIAAVMTGMILVFVVVLGLFSVWTTRTIDREAGQSALRQVDHGIRDQLESIAAMDLDYAKWDEAANAVTRQDAQWLSDNVGQSAVTGEAFQLAVIWGGPLATDLGWIAGGGEGAQAGLLPRGDLEAAERALAGVPVNSYGGHSYVLRLGQDLYAVSVSRIEALVDDPVGIAPPPPGGQANLLLGLRIDGDVLAHLTEAFDVQNPRLVDAPPQAALSTPLPGPDGSPVGYVAWDEPGLDEKLLRQMIGPGLLAILIVTGLSGLGMTMVRRNAQELVAAELQASRAARTDAMTGLPNRAAFNEVLARSCKAGERAILFLDVNGFKRINDSIGHAAGDAVIVIVAERLSRLTAPGTVLARIAGDEFVFVLTGTDAQPRTEALAQRIEEVLSIPVSVLGHSMRLRMAQGYAVQFEDDMPGEDLVRQADLAMYEAKRNPERGLVAFSAVIAQATQDARTIEQGLRQALLRGGEISIVYQPIVGRDGRLARAEALARWTSPTLGVLPPDRFIAVAEQAGLIVELGRHLFGLICDDLEAHPDLRVAINVSPLQLRAPDFVSSFVGELQKRRIDPSRIEIELTETVVVDDSHLAADRLRELRDAGFSTALDDFGTGYSSIGYLRQMNFHVLKIDRSFAAQIASSPQATAMMRSLIELAHGLYLKVVCEGVESAEDLALVRRLGCDLAQGYYLDKPMPMDAFAERWLSQDIADVAAG</sequence>
<dbReference type="SMART" id="SM00267">
    <property type="entry name" value="GGDEF"/>
    <property type="match status" value="1"/>
</dbReference>
<evidence type="ECO:0000256" key="1">
    <source>
        <dbReference type="SAM" id="Phobius"/>
    </source>
</evidence>
<evidence type="ECO:0000259" key="2">
    <source>
        <dbReference type="PROSITE" id="PS50883"/>
    </source>
</evidence>
<dbReference type="Proteomes" id="UP000305887">
    <property type="component" value="Unassembled WGS sequence"/>
</dbReference>
<dbReference type="Pfam" id="PF05228">
    <property type="entry name" value="CHASE4"/>
    <property type="match status" value="1"/>
</dbReference>
<dbReference type="AlphaFoldDB" id="A0A5C4N5J1"/>
<name>A0A5C4N5J1_9RHOB</name>
<evidence type="ECO:0000259" key="3">
    <source>
        <dbReference type="PROSITE" id="PS50887"/>
    </source>
</evidence>
<dbReference type="InterPro" id="IPR035919">
    <property type="entry name" value="EAL_sf"/>
</dbReference>
<dbReference type="PROSITE" id="PS50887">
    <property type="entry name" value="GGDEF"/>
    <property type="match status" value="1"/>
</dbReference>
<dbReference type="OrthoDB" id="9814202at2"/>
<dbReference type="InterPro" id="IPR043128">
    <property type="entry name" value="Rev_trsase/Diguanyl_cyclase"/>
</dbReference>
<proteinExistence type="predicted"/>
<dbReference type="RefSeq" id="WP_139075749.1">
    <property type="nucleotide sequence ID" value="NZ_VDFU01000004.1"/>
</dbReference>
<dbReference type="CDD" id="cd01948">
    <property type="entry name" value="EAL"/>
    <property type="match status" value="1"/>
</dbReference>
<feature type="transmembrane region" description="Helical" evidence="1">
    <location>
        <begin position="6"/>
        <end position="29"/>
    </location>
</feature>
<dbReference type="Gene3D" id="3.30.70.270">
    <property type="match status" value="1"/>
</dbReference>
<keyword evidence="1" id="KW-0812">Transmembrane</keyword>